<proteinExistence type="predicted"/>
<dbReference type="Pfam" id="PF05402">
    <property type="entry name" value="PqqD"/>
    <property type="match status" value="1"/>
</dbReference>
<evidence type="ECO:0000313" key="3">
    <source>
        <dbReference type="Proteomes" id="UP000185696"/>
    </source>
</evidence>
<gene>
    <name evidence="2" type="ORF">BLA60_11430</name>
</gene>
<dbReference type="NCBIfam" id="NF033537">
    <property type="entry name" value="lasso_biosyn_B2"/>
    <property type="match status" value="1"/>
</dbReference>
<feature type="domain" description="Microcin J25-processing protein McjB C-terminal" evidence="1">
    <location>
        <begin position="133"/>
        <end position="227"/>
    </location>
</feature>
<dbReference type="OrthoDB" id="583768at2"/>
<dbReference type="RefSeq" id="WP_075132794.1">
    <property type="nucleotide sequence ID" value="NZ_MSIF01000004.1"/>
</dbReference>
<name>A0A7Z0WPH7_9PSEU</name>
<dbReference type="EMBL" id="MSIF01000004">
    <property type="protein sequence ID" value="OLF11559.1"/>
    <property type="molecule type" value="Genomic_DNA"/>
</dbReference>
<dbReference type="AlphaFoldDB" id="A0A7Z0WPH7"/>
<sequence length="241" mass="25448">MSGFAVPEAVHAAPDSNGDLVLLNGATGRWHKLNRTGRAFFEAVRAGATIDQAVATLTARHPTVPATRIRADVERLVATLVARGLLTLSVDDADTGPRNPAAVAMTAPAATPAPVASRRLAAIVAFVLALVLLRLPFRVTTPTVARLRRWLAHRPATPGEAGAALSATYWVSRSYPGRVACLEVSLTAVLTAALCGHAVDWCFGTAVDPQTFHAWIEVDGVPVTDATEDPIPPTYRRVLAV</sequence>
<dbReference type="InterPro" id="IPR032708">
    <property type="entry name" value="McjB_C"/>
</dbReference>
<accession>A0A7Z0WPH7</accession>
<evidence type="ECO:0000313" key="2">
    <source>
        <dbReference type="EMBL" id="OLF11559.1"/>
    </source>
</evidence>
<reference evidence="2 3" key="1">
    <citation type="submission" date="2016-12" db="EMBL/GenBank/DDBJ databases">
        <title>The draft genome sequence of Actinophytocola xinjiangensis.</title>
        <authorList>
            <person name="Wang W."/>
            <person name="Yuan L."/>
        </authorList>
    </citation>
    <scope>NUCLEOTIDE SEQUENCE [LARGE SCALE GENOMIC DNA]</scope>
    <source>
        <strain evidence="2 3">CGMCC 4.4663</strain>
    </source>
</reference>
<organism evidence="2 3">
    <name type="scientific">Actinophytocola xinjiangensis</name>
    <dbReference type="NCBI Taxonomy" id="485602"/>
    <lineage>
        <taxon>Bacteria</taxon>
        <taxon>Bacillati</taxon>
        <taxon>Actinomycetota</taxon>
        <taxon>Actinomycetes</taxon>
        <taxon>Pseudonocardiales</taxon>
        <taxon>Pseudonocardiaceae</taxon>
    </lineage>
</organism>
<dbReference type="Pfam" id="PF13471">
    <property type="entry name" value="Transglut_core3"/>
    <property type="match status" value="1"/>
</dbReference>
<protein>
    <recommendedName>
        <fullName evidence="1">Microcin J25-processing protein McjB C-terminal domain-containing protein</fullName>
    </recommendedName>
</protein>
<dbReference type="InterPro" id="IPR053521">
    <property type="entry name" value="McjB-like"/>
</dbReference>
<dbReference type="InterPro" id="IPR041881">
    <property type="entry name" value="PqqD_sf"/>
</dbReference>
<dbReference type="Proteomes" id="UP000185696">
    <property type="component" value="Unassembled WGS sequence"/>
</dbReference>
<keyword evidence="3" id="KW-1185">Reference proteome</keyword>
<dbReference type="InterPro" id="IPR008792">
    <property type="entry name" value="PQQD"/>
</dbReference>
<comment type="caution">
    <text evidence="2">The sequence shown here is derived from an EMBL/GenBank/DDBJ whole genome shotgun (WGS) entry which is preliminary data.</text>
</comment>
<dbReference type="Gene3D" id="1.10.10.1150">
    <property type="entry name" value="Coenzyme PQQ synthesis protein D (PqqD)"/>
    <property type="match status" value="1"/>
</dbReference>
<evidence type="ECO:0000259" key="1">
    <source>
        <dbReference type="Pfam" id="PF13471"/>
    </source>
</evidence>